<comment type="subcellular location">
    <subcellularLocation>
        <location evidence="1">Cell outer membrane</location>
        <topology evidence="1">Multi-pass membrane protein</topology>
    </subcellularLocation>
</comment>
<dbReference type="OrthoDB" id="9762903at2"/>
<dbReference type="GO" id="GO:0015344">
    <property type="term" value="F:siderophore uptake transmembrane transporter activity"/>
    <property type="evidence" value="ECO:0007669"/>
    <property type="project" value="TreeGrafter"/>
</dbReference>
<dbReference type="EMBL" id="RQYS01000030">
    <property type="protein sequence ID" value="RRD60172.1"/>
    <property type="molecule type" value="Genomic_DNA"/>
</dbReference>
<keyword evidence="7" id="KW-0998">Cell outer membrane</keyword>
<evidence type="ECO:0000256" key="1">
    <source>
        <dbReference type="ARBA" id="ARBA00004571"/>
    </source>
</evidence>
<keyword evidence="2" id="KW-0813">Transport</keyword>
<sequence length="670" mass="75925">MYIDGKSRKMQGIIFMLVWFFVTASAQERDTMPERKIDEVTVSAYRMPRQMTATVPVQAISGEKIKTLGLQNIADAVRRFAGTTVRDYGGIGGMKTVSVRSLGAHHTAISYDEVAVSNCQAGQIDIGRFSLDNVSMLSLSVGQEEELLRSARMAASAAVLSIRTETPRFIGKRKYSLQANVRAGSFGQFHPFLRAAFQASKQTIVSLDGHFLRADGTYPFILKNGALKTREKRYNSDIVAWHSEANVFHSFGNTSDLNIKAYYYHSERGLPGGVILYNNDNRERLWDENFFAQTSYKNHFSDQWSMQAQLKYTYSWNKYEDTDVKYENGKQIDLNTQNEYYTSATAQFNATDHLRFSLAQDGAINTLNNNINENPSPVRYTSLTALRAHFHRGALTVNGTLLYTFVAEEVKRGDRPADRKKLTPSLSLTCRPFATHHFYVRALYKKTFRVPTFNDLYYLRLGNTGLRPELADEYNVGLTWSATPSLPFLDHLSLTVDGYYNEVRDKIVAFPSTYVWKMANFGEVKITGLDLNASAGAPVTDKIRLALNGSYTYQRAIDRTDPEAKNYNQQIPYTPRHSGSGAVTVETPWANVAYTLVAVGKRYYLKQNIPVNRINGYTEHTIAISRLFRLRSCEVRVQAECVNFTNEQYDIIKYYPMPGRSFRATVSIKL</sequence>
<keyword evidence="3" id="KW-1134">Transmembrane beta strand</keyword>
<name>A0A3P1XN26_TANFO</name>
<dbReference type="InterPro" id="IPR036942">
    <property type="entry name" value="Beta-barrel_TonB_sf"/>
</dbReference>
<dbReference type="SUPFAM" id="SSF56935">
    <property type="entry name" value="Porins"/>
    <property type="match status" value="1"/>
</dbReference>
<dbReference type="GO" id="GO:0009279">
    <property type="term" value="C:cell outer membrane"/>
    <property type="evidence" value="ECO:0007669"/>
    <property type="project" value="UniProtKB-SubCell"/>
</dbReference>
<comment type="caution">
    <text evidence="9">The sequence shown here is derived from an EMBL/GenBank/DDBJ whole genome shotgun (WGS) entry which is preliminary data.</text>
</comment>
<dbReference type="Gene3D" id="2.40.170.20">
    <property type="entry name" value="TonB-dependent receptor, beta-barrel domain"/>
    <property type="match status" value="1"/>
</dbReference>
<evidence type="ECO:0000256" key="4">
    <source>
        <dbReference type="ARBA" id="ARBA00022692"/>
    </source>
</evidence>
<gene>
    <name evidence="9" type="ORF">EII40_07895</name>
</gene>
<evidence type="ECO:0000256" key="6">
    <source>
        <dbReference type="ARBA" id="ARBA00023136"/>
    </source>
</evidence>
<dbReference type="InterPro" id="IPR037066">
    <property type="entry name" value="Plug_dom_sf"/>
</dbReference>
<dbReference type="RefSeq" id="WP_124751726.1">
    <property type="nucleotide sequence ID" value="NZ_RQYS01000030.1"/>
</dbReference>
<evidence type="ECO:0000256" key="7">
    <source>
        <dbReference type="ARBA" id="ARBA00023237"/>
    </source>
</evidence>
<evidence type="ECO:0000256" key="5">
    <source>
        <dbReference type="ARBA" id="ARBA00022729"/>
    </source>
</evidence>
<dbReference type="Pfam" id="PF07715">
    <property type="entry name" value="Plug"/>
    <property type="match status" value="1"/>
</dbReference>
<dbReference type="GO" id="GO:0044718">
    <property type="term" value="P:siderophore transmembrane transport"/>
    <property type="evidence" value="ECO:0007669"/>
    <property type="project" value="TreeGrafter"/>
</dbReference>
<dbReference type="Gene3D" id="2.170.130.10">
    <property type="entry name" value="TonB-dependent receptor, plug domain"/>
    <property type="match status" value="1"/>
</dbReference>
<evidence type="ECO:0000313" key="9">
    <source>
        <dbReference type="EMBL" id="RRD60172.1"/>
    </source>
</evidence>
<evidence type="ECO:0000313" key="10">
    <source>
        <dbReference type="Proteomes" id="UP000278609"/>
    </source>
</evidence>
<reference evidence="9 10" key="1">
    <citation type="submission" date="2018-11" db="EMBL/GenBank/DDBJ databases">
        <title>Genomes From Bacteria Associated with the Canine Oral Cavity: a Test Case for Automated Genome-Based Taxonomic Assignment.</title>
        <authorList>
            <person name="Coil D.A."/>
            <person name="Jospin G."/>
            <person name="Darling A.E."/>
            <person name="Wallis C."/>
            <person name="Davis I.J."/>
            <person name="Harris S."/>
            <person name="Eisen J.A."/>
            <person name="Holcombe L.J."/>
            <person name="O'Flynn C."/>
        </authorList>
    </citation>
    <scope>NUCLEOTIDE SEQUENCE [LARGE SCALE GENOMIC DNA]</scope>
    <source>
        <strain evidence="9 10">OH2617_COT-023</strain>
    </source>
</reference>
<protein>
    <submittedName>
        <fullName evidence="9">TonB-dependent receptor</fullName>
    </submittedName>
</protein>
<dbReference type="InterPro" id="IPR039426">
    <property type="entry name" value="TonB-dep_rcpt-like"/>
</dbReference>
<accession>A0A3P1XN26</accession>
<keyword evidence="6" id="KW-0472">Membrane</keyword>
<keyword evidence="5" id="KW-0732">Signal</keyword>
<dbReference type="Proteomes" id="UP000278609">
    <property type="component" value="Unassembled WGS sequence"/>
</dbReference>
<organism evidence="9 10">
    <name type="scientific">Tannerella forsythia</name>
    <name type="common">Bacteroides forsythus</name>
    <dbReference type="NCBI Taxonomy" id="28112"/>
    <lineage>
        <taxon>Bacteria</taxon>
        <taxon>Pseudomonadati</taxon>
        <taxon>Bacteroidota</taxon>
        <taxon>Bacteroidia</taxon>
        <taxon>Bacteroidales</taxon>
        <taxon>Tannerellaceae</taxon>
        <taxon>Tannerella</taxon>
    </lineage>
</organism>
<keyword evidence="9" id="KW-0675">Receptor</keyword>
<dbReference type="InterPro" id="IPR012910">
    <property type="entry name" value="Plug_dom"/>
</dbReference>
<feature type="domain" description="TonB-dependent receptor plug" evidence="8">
    <location>
        <begin position="50"/>
        <end position="135"/>
    </location>
</feature>
<dbReference type="PANTHER" id="PTHR30069:SF29">
    <property type="entry name" value="HEMOGLOBIN AND HEMOGLOBIN-HAPTOGLOBIN-BINDING PROTEIN 1-RELATED"/>
    <property type="match status" value="1"/>
</dbReference>
<evidence type="ECO:0000256" key="2">
    <source>
        <dbReference type="ARBA" id="ARBA00022448"/>
    </source>
</evidence>
<evidence type="ECO:0000259" key="8">
    <source>
        <dbReference type="Pfam" id="PF07715"/>
    </source>
</evidence>
<proteinExistence type="predicted"/>
<keyword evidence="4" id="KW-0812">Transmembrane</keyword>
<dbReference type="AlphaFoldDB" id="A0A3P1XN26"/>
<dbReference type="PANTHER" id="PTHR30069">
    <property type="entry name" value="TONB-DEPENDENT OUTER MEMBRANE RECEPTOR"/>
    <property type="match status" value="1"/>
</dbReference>
<evidence type="ECO:0000256" key="3">
    <source>
        <dbReference type="ARBA" id="ARBA00022452"/>
    </source>
</evidence>